<dbReference type="PANTHER" id="PTHR12608">
    <property type="entry name" value="TRANSMEMBRANE PROTEIN HTP-1 RELATED"/>
    <property type="match status" value="1"/>
</dbReference>
<feature type="transmembrane region" description="Helical" evidence="6">
    <location>
        <begin position="97"/>
        <end position="115"/>
    </location>
</feature>
<dbReference type="OrthoDB" id="9801356at2"/>
<evidence type="ECO:0000256" key="5">
    <source>
        <dbReference type="ARBA" id="ARBA00023136"/>
    </source>
</evidence>
<feature type="transmembrane region" description="Helical" evidence="6">
    <location>
        <begin position="127"/>
        <end position="152"/>
    </location>
</feature>
<feature type="transmembrane region" description="Helical" evidence="6">
    <location>
        <begin position="164"/>
        <end position="181"/>
    </location>
</feature>
<comment type="caution">
    <text evidence="7">The sequence shown here is derived from an EMBL/GenBank/DDBJ whole genome shotgun (WGS) entry which is preliminary data.</text>
</comment>
<evidence type="ECO:0000256" key="4">
    <source>
        <dbReference type="ARBA" id="ARBA00022989"/>
    </source>
</evidence>
<accession>A0A4R6M8R4</accession>
<keyword evidence="4 6" id="KW-1133">Transmembrane helix</keyword>
<evidence type="ECO:0000256" key="6">
    <source>
        <dbReference type="RuleBase" id="RU365102"/>
    </source>
</evidence>
<protein>
    <recommendedName>
        <fullName evidence="6">GDT1 family protein</fullName>
    </recommendedName>
</protein>
<dbReference type="Proteomes" id="UP000294656">
    <property type="component" value="Unassembled WGS sequence"/>
</dbReference>
<evidence type="ECO:0000256" key="3">
    <source>
        <dbReference type="ARBA" id="ARBA00022692"/>
    </source>
</evidence>
<organism evidence="7 8">
    <name type="scientific">Marinomonas balearica</name>
    <dbReference type="NCBI Taxonomy" id="491947"/>
    <lineage>
        <taxon>Bacteria</taxon>
        <taxon>Pseudomonadati</taxon>
        <taxon>Pseudomonadota</taxon>
        <taxon>Gammaproteobacteria</taxon>
        <taxon>Oceanospirillales</taxon>
        <taxon>Oceanospirillaceae</taxon>
        <taxon>Marinomonas</taxon>
    </lineage>
</organism>
<keyword evidence="8" id="KW-1185">Reference proteome</keyword>
<evidence type="ECO:0000313" key="8">
    <source>
        <dbReference type="Proteomes" id="UP000294656"/>
    </source>
</evidence>
<dbReference type="AlphaFoldDB" id="A0A4R6M8R4"/>
<name>A0A4R6M8R4_9GAMM</name>
<dbReference type="GO" id="GO:0016020">
    <property type="term" value="C:membrane"/>
    <property type="evidence" value="ECO:0007669"/>
    <property type="project" value="UniProtKB-SubCell"/>
</dbReference>
<dbReference type="Pfam" id="PF01169">
    <property type="entry name" value="GDT1"/>
    <property type="match status" value="2"/>
</dbReference>
<keyword evidence="3 6" id="KW-0812">Transmembrane</keyword>
<feature type="transmembrane region" description="Helical" evidence="6">
    <location>
        <begin position="37"/>
        <end position="56"/>
    </location>
</feature>
<dbReference type="EMBL" id="SNXC01000012">
    <property type="protein sequence ID" value="TDO97576.1"/>
    <property type="molecule type" value="Genomic_DNA"/>
</dbReference>
<dbReference type="GO" id="GO:0046873">
    <property type="term" value="F:metal ion transmembrane transporter activity"/>
    <property type="evidence" value="ECO:0007669"/>
    <property type="project" value="InterPro"/>
</dbReference>
<gene>
    <name evidence="7" type="ORF">DFP79_2398</name>
</gene>
<comment type="subcellular location">
    <subcellularLocation>
        <location evidence="1 6">Membrane</location>
        <topology evidence="1 6">Multi-pass membrane protein</topology>
    </subcellularLocation>
</comment>
<sequence length="182" mass="19868">MESLLTSTLTVALAEIGDKTQLLALFLATRFSSKRQIVLGILVATLLNHAVSVWFGITLSEWIPADQINHIIAISFIAVGLWLLIPDKDDNDENTKTKRNAFITTFLLFSIAEIGDKTQVASMILGAHYQSVLLVTIGTTIGMMAANVPVVFAGQHIMKKLGSLKVNRIACILFVGIGLFIW</sequence>
<reference evidence="7 8" key="1">
    <citation type="submission" date="2019-03" db="EMBL/GenBank/DDBJ databases">
        <title>Genomic Encyclopedia of Type Strains, Phase III (KMG-III): the genomes of soil and plant-associated and newly described type strains.</title>
        <authorList>
            <person name="Whitman W."/>
        </authorList>
    </citation>
    <scope>NUCLEOTIDE SEQUENCE [LARGE SCALE GENOMIC DNA]</scope>
    <source>
        <strain evidence="7 8">CECT 7378</strain>
    </source>
</reference>
<proteinExistence type="inferred from homology"/>
<dbReference type="RefSeq" id="WP_133504135.1">
    <property type="nucleotide sequence ID" value="NZ_SNXC01000012.1"/>
</dbReference>
<evidence type="ECO:0000313" key="7">
    <source>
        <dbReference type="EMBL" id="TDO97576.1"/>
    </source>
</evidence>
<keyword evidence="5 6" id="KW-0472">Membrane</keyword>
<comment type="similarity">
    <text evidence="2 6">Belongs to the GDT1 family.</text>
</comment>
<dbReference type="PANTHER" id="PTHR12608:SF1">
    <property type="entry name" value="TRANSMEMBRANE PROTEIN 165"/>
    <property type="match status" value="1"/>
</dbReference>
<dbReference type="InterPro" id="IPR001727">
    <property type="entry name" value="GDT1-like"/>
</dbReference>
<evidence type="ECO:0000256" key="2">
    <source>
        <dbReference type="ARBA" id="ARBA00009190"/>
    </source>
</evidence>
<feature type="transmembrane region" description="Helical" evidence="6">
    <location>
        <begin position="68"/>
        <end position="85"/>
    </location>
</feature>
<evidence type="ECO:0000256" key="1">
    <source>
        <dbReference type="ARBA" id="ARBA00004141"/>
    </source>
</evidence>